<dbReference type="PROSITE" id="PS50294">
    <property type="entry name" value="WD_REPEATS_REGION"/>
    <property type="match status" value="2"/>
</dbReference>
<dbReference type="SUPFAM" id="SSF50978">
    <property type="entry name" value="WD40 repeat-like"/>
    <property type="match status" value="1"/>
</dbReference>
<dbReference type="InterPro" id="IPR019775">
    <property type="entry name" value="WD40_repeat_CS"/>
</dbReference>
<dbReference type="OrthoDB" id="1068471at2759"/>
<dbReference type="PROSITE" id="PS50082">
    <property type="entry name" value="WD_REPEATS_2"/>
    <property type="match status" value="2"/>
</dbReference>
<evidence type="ECO:0000256" key="3">
    <source>
        <dbReference type="ARBA" id="ARBA00022737"/>
    </source>
</evidence>
<evidence type="ECO:0000256" key="5">
    <source>
        <dbReference type="ARBA" id="ARBA00023242"/>
    </source>
</evidence>
<dbReference type="GeneID" id="40314225"/>
<dbReference type="PANTHER" id="PTHR19865:SF0">
    <property type="entry name" value="U3 SMALL NUCLEOLAR RNA-INTERACTING PROTEIN 2"/>
    <property type="match status" value="1"/>
</dbReference>
<evidence type="ECO:0000313" key="9">
    <source>
        <dbReference type="Proteomes" id="UP000284403"/>
    </source>
</evidence>
<evidence type="ECO:0000256" key="2">
    <source>
        <dbReference type="ARBA" id="ARBA00022574"/>
    </source>
</evidence>
<evidence type="ECO:0000256" key="7">
    <source>
        <dbReference type="SAM" id="MobiDB-lite"/>
    </source>
</evidence>
<comment type="caution">
    <text evidence="8">The sequence shown here is derived from an EMBL/GenBank/DDBJ whole genome shotgun (WGS) entry which is preliminary data.</text>
</comment>
<dbReference type="Proteomes" id="UP000284403">
    <property type="component" value="Unassembled WGS sequence"/>
</dbReference>
<accession>A0A422QB43</accession>
<keyword evidence="8" id="KW-0808">Transferase</keyword>
<sequence length="612" mass="67346">MAGRTITSMCLVEEESPAPLLVGREDGSIEFYASTDAAYFGKPLLTLYGHTKAVTAIFAASPEEAFTCAMDGTVRQWSTDPEQEEAKRCLKASKVATPLRCLRMHEGTIYTGGDDGCLHLIDGPRRASWPGHNDALSCMAVVGEDSQNIITGGYDNQIRVWDIKLGKTIRLLTGHQNHIKCLRLIAGGELLLSFGRDLTVKIWRLPEFGEEDEEDAAPVAADANRHATVSFTEPVNPTAAAAERPPSAEADGGEASGEAQGPALADPDAGIEAAGSLATDQYYAAVQAAKAVKSAMKTRPEPPIRQLRPVGTIEIPEVPHVVAATSNEAPYCYIGASDGYVLGMNVRALSRSVLLFLSRNEAKLRADTRETRLTLRLAVRAIKKRCRKAIQQKQRELLRAAKKARAAKRAEERKERAAARAAARAAKAANRAEEENDEEEEDEEEEDGDEAPGAEEEEEEEEEEQEEEEDPLALLDDAQREELASFRKEQEKERDDEIASLRGAATERNKAVEKIGLATYDTSRDQFFRLSFTSYKKIGGRGGAGAGGAARQHLLRRPVRLRQIRRHHAWHHVPVRAVHRCGMRIYTYILRICRCAGRPTSCFFFSGGEQPM</sequence>
<keyword evidence="5" id="KW-0539">Nucleus</keyword>
<keyword evidence="9" id="KW-1185">Reference proteome</keyword>
<feature type="compositionally biased region" description="Acidic residues" evidence="7">
    <location>
        <begin position="434"/>
        <end position="471"/>
    </location>
</feature>
<name>A0A422QB43_9TRYP</name>
<comment type="subcellular location">
    <subcellularLocation>
        <location evidence="1">Nucleus</location>
    </subcellularLocation>
</comment>
<dbReference type="Pfam" id="PF00400">
    <property type="entry name" value="WD40"/>
    <property type="match status" value="3"/>
</dbReference>
<dbReference type="SMART" id="SM00320">
    <property type="entry name" value="WD40"/>
    <property type="match status" value="3"/>
</dbReference>
<dbReference type="PANTHER" id="PTHR19865">
    <property type="entry name" value="U3 SMALL NUCLEOLAR RNA INTERACTING PROTEIN 2"/>
    <property type="match status" value="1"/>
</dbReference>
<feature type="compositionally biased region" description="Basic and acidic residues" evidence="7">
    <location>
        <begin position="408"/>
        <end position="418"/>
    </location>
</feature>
<dbReference type="InterPro" id="IPR039241">
    <property type="entry name" value="Rrp9-like"/>
</dbReference>
<proteinExistence type="predicted"/>
<dbReference type="InterPro" id="IPR036322">
    <property type="entry name" value="WD40_repeat_dom_sf"/>
</dbReference>
<keyword evidence="2 6" id="KW-0853">WD repeat</keyword>
<feature type="compositionally biased region" description="Low complexity" evidence="7">
    <location>
        <begin position="239"/>
        <end position="250"/>
    </location>
</feature>
<feature type="repeat" description="WD" evidence="6">
    <location>
        <begin position="172"/>
        <end position="205"/>
    </location>
</feature>
<dbReference type="GO" id="GO:0032040">
    <property type="term" value="C:small-subunit processome"/>
    <property type="evidence" value="ECO:0007669"/>
    <property type="project" value="TreeGrafter"/>
</dbReference>
<keyword evidence="8" id="KW-0418">Kinase</keyword>
<dbReference type="EMBL" id="MKKU01000014">
    <property type="protein sequence ID" value="RNF27177.1"/>
    <property type="molecule type" value="Genomic_DNA"/>
</dbReference>
<evidence type="ECO:0000256" key="1">
    <source>
        <dbReference type="ARBA" id="ARBA00004123"/>
    </source>
</evidence>
<dbReference type="Gene3D" id="2.130.10.10">
    <property type="entry name" value="YVTN repeat-like/Quinoprotein amine dehydrogenase"/>
    <property type="match status" value="1"/>
</dbReference>
<gene>
    <name evidence="8" type="ORF">Tco025E_00614</name>
</gene>
<feature type="region of interest" description="Disordered" evidence="7">
    <location>
        <begin position="233"/>
        <end position="268"/>
    </location>
</feature>
<dbReference type="InterPro" id="IPR001680">
    <property type="entry name" value="WD40_rpt"/>
</dbReference>
<evidence type="ECO:0000256" key="4">
    <source>
        <dbReference type="ARBA" id="ARBA00022980"/>
    </source>
</evidence>
<dbReference type="PROSITE" id="PS00678">
    <property type="entry name" value="WD_REPEATS_1"/>
    <property type="match status" value="1"/>
</dbReference>
<feature type="region of interest" description="Disordered" evidence="7">
    <location>
        <begin position="408"/>
        <end position="474"/>
    </location>
</feature>
<dbReference type="GO" id="GO:0005840">
    <property type="term" value="C:ribosome"/>
    <property type="evidence" value="ECO:0007669"/>
    <property type="project" value="UniProtKB-KW"/>
</dbReference>
<reference evidence="8 9" key="1">
    <citation type="journal article" date="2018" name="BMC Genomics">
        <title>Genomic comparison of Trypanosoma conorhini and Trypanosoma rangeli to Trypanosoma cruzi strains of high and low virulence.</title>
        <authorList>
            <person name="Bradwell K.R."/>
            <person name="Koparde V.N."/>
            <person name="Matveyev A.V."/>
            <person name="Serrano M.G."/>
            <person name="Alves J.M."/>
            <person name="Parikh H."/>
            <person name="Huang B."/>
            <person name="Lee V."/>
            <person name="Espinosa-Alvarez O."/>
            <person name="Ortiz P.A."/>
            <person name="Costa-Martins A.G."/>
            <person name="Teixeira M.M."/>
            <person name="Buck G.A."/>
        </authorList>
    </citation>
    <scope>NUCLEOTIDE SEQUENCE [LARGE SCALE GENOMIC DNA]</scope>
    <source>
        <strain evidence="8 9">025E</strain>
    </source>
</reference>
<dbReference type="InterPro" id="IPR015943">
    <property type="entry name" value="WD40/YVTN_repeat-like_dom_sf"/>
</dbReference>
<evidence type="ECO:0000256" key="6">
    <source>
        <dbReference type="PROSITE-ProRule" id="PRU00221"/>
    </source>
</evidence>
<protein>
    <submittedName>
        <fullName evidence="8">Serine/threonine protein kinase</fullName>
    </submittedName>
</protein>
<dbReference type="AlphaFoldDB" id="A0A422QB43"/>
<feature type="repeat" description="WD" evidence="6">
    <location>
        <begin position="129"/>
        <end position="171"/>
    </location>
</feature>
<dbReference type="RefSeq" id="XP_029232383.1">
    <property type="nucleotide sequence ID" value="XM_029367554.1"/>
</dbReference>
<feature type="compositionally biased region" description="Low complexity" evidence="7">
    <location>
        <begin position="419"/>
        <end position="429"/>
    </location>
</feature>
<keyword evidence="4" id="KW-0687">Ribonucleoprotein</keyword>
<dbReference type="GO" id="GO:0034511">
    <property type="term" value="F:U3 snoRNA binding"/>
    <property type="evidence" value="ECO:0007669"/>
    <property type="project" value="InterPro"/>
</dbReference>
<evidence type="ECO:0000313" key="8">
    <source>
        <dbReference type="EMBL" id="RNF27177.1"/>
    </source>
</evidence>
<keyword evidence="3" id="KW-0677">Repeat</keyword>
<dbReference type="GO" id="GO:0004674">
    <property type="term" value="F:protein serine/threonine kinase activity"/>
    <property type="evidence" value="ECO:0007669"/>
    <property type="project" value="UniProtKB-KW"/>
</dbReference>
<keyword evidence="4" id="KW-0689">Ribosomal protein</keyword>
<organism evidence="8 9">
    <name type="scientific">Trypanosoma conorhini</name>
    <dbReference type="NCBI Taxonomy" id="83891"/>
    <lineage>
        <taxon>Eukaryota</taxon>
        <taxon>Discoba</taxon>
        <taxon>Euglenozoa</taxon>
        <taxon>Kinetoplastea</taxon>
        <taxon>Metakinetoplastina</taxon>
        <taxon>Trypanosomatida</taxon>
        <taxon>Trypanosomatidae</taxon>
        <taxon>Trypanosoma</taxon>
    </lineage>
</organism>
<keyword evidence="8" id="KW-0723">Serine/threonine-protein kinase</keyword>